<protein>
    <submittedName>
        <fullName evidence="1">Cell division protein ZapA</fullName>
    </submittedName>
</protein>
<evidence type="ECO:0000313" key="2">
    <source>
        <dbReference type="Proteomes" id="UP000295493"/>
    </source>
</evidence>
<name>A0A4R6FX94_9SPHN</name>
<sequence>MAEVALEIAGRNHIIACRDGEEPHLRALAERLGRHSAAALHASGGGPPERTMLLLALMMADEVVEMERNPPQGLSPELLDRLADRLESVASALEDDDATS</sequence>
<gene>
    <name evidence="1" type="ORF">EV664_101170</name>
</gene>
<dbReference type="InterPro" id="IPR007838">
    <property type="entry name" value="Cell_div_ZapA-like"/>
</dbReference>
<accession>A0A4R6FX94</accession>
<dbReference type="AlphaFoldDB" id="A0A4R6FX94"/>
<reference evidence="1 2" key="1">
    <citation type="submission" date="2019-03" db="EMBL/GenBank/DDBJ databases">
        <title>Genomic Encyclopedia of Type Strains, Phase IV (KMG-IV): sequencing the most valuable type-strain genomes for metagenomic binning, comparative biology and taxonomic classification.</title>
        <authorList>
            <person name="Goeker M."/>
        </authorList>
    </citation>
    <scope>NUCLEOTIDE SEQUENCE [LARGE SCALE GENOMIC DNA]</scope>
    <source>
        <strain evidence="1 2">DSM 25059</strain>
    </source>
</reference>
<proteinExistence type="predicted"/>
<dbReference type="OrthoDB" id="9797575at2"/>
<keyword evidence="1" id="KW-0131">Cell cycle</keyword>
<dbReference type="SUPFAM" id="SSF102829">
    <property type="entry name" value="Cell division protein ZapA-like"/>
    <property type="match status" value="1"/>
</dbReference>
<dbReference type="GO" id="GO:0051301">
    <property type="term" value="P:cell division"/>
    <property type="evidence" value="ECO:0007669"/>
    <property type="project" value="UniProtKB-KW"/>
</dbReference>
<dbReference type="InterPro" id="IPR036192">
    <property type="entry name" value="Cell_div_ZapA-like_sf"/>
</dbReference>
<keyword evidence="1" id="KW-0132">Cell division</keyword>
<organism evidence="1 2">
    <name type="scientific">Stakelama pacifica</name>
    <dbReference type="NCBI Taxonomy" id="517720"/>
    <lineage>
        <taxon>Bacteria</taxon>
        <taxon>Pseudomonadati</taxon>
        <taxon>Pseudomonadota</taxon>
        <taxon>Alphaproteobacteria</taxon>
        <taxon>Sphingomonadales</taxon>
        <taxon>Sphingomonadaceae</taxon>
        <taxon>Stakelama</taxon>
    </lineage>
</organism>
<dbReference type="RefSeq" id="WP_133493797.1">
    <property type="nucleotide sequence ID" value="NZ_BMLU01000001.1"/>
</dbReference>
<dbReference type="Proteomes" id="UP000295493">
    <property type="component" value="Unassembled WGS sequence"/>
</dbReference>
<dbReference type="Pfam" id="PF05164">
    <property type="entry name" value="ZapA"/>
    <property type="match status" value="1"/>
</dbReference>
<comment type="caution">
    <text evidence="1">The sequence shown here is derived from an EMBL/GenBank/DDBJ whole genome shotgun (WGS) entry which is preliminary data.</text>
</comment>
<keyword evidence="2" id="KW-1185">Reference proteome</keyword>
<evidence type="ECO:0000313" key="1">
    <source>
        <dbReference type="EMBL" id="TDN86596.1"/>
    </source>
</evidence>
<dbReference type="EMBL" id="SNWD01000001">
    <property type="protein sequence ID" value="TDN86596.1"/>
    <property type="molecule type" value="Genomic_DNA"/>
</dbReference>